<keyword evidence="1" id="KW-0804">Transcription</keyword>
<evidence type="ECO:0000259" key="2">
    <source>
        <dbReference type="SMART" id="SM01389"/>
    </source>
</evidence>
<dbReference type="GO" id="GO:0000428">
    <property type="term" value="C:DNA-directed RNA polymerase complex"/>
    <property type="evidence" value="ECO:0007669"/>
    <property type="project" value="UniProtKB-KW"/>
</dbReference>
<dbReference type="EC" id="2.7.7.6" evidence="3"/>
<dbReference type="Pfam" id="PF06093">
    <property type="entry name" value="Spt4"/>
    <property type="match status" value="1"/>
</dbReference>
<keyword evidence="3" id="KW-0548">Nucleotidyltransferase</keyword>
<dbReference type="InterPro" id="IPR022800">
    <property type="entry name" value="Spt4/RpoE2_Znf"/>
</dbReference>
<dbReference type="InterPro" id="IPR029040">
    <property type="entry name" value="RPABC4/Spt4"/>
</dbReference>
<proteinExistence type="predicted"/>
<dbReference type="EMBL" id="CCXY01000062">
    <property type="protein sequence ID" value="CEG11624.1"/>
    <property type="molecule type" value="Genomic_DNA"/>
</dbReference>
<dbReference type="AlphaFoldDB" id="A0A098E7X0"/>
<name>A0A098E7X0_9ZZZZ</name>
<gene>
    <name evidence="3" type="primary">rpoE</name>
    <name evidence="3" type="ORF">MSIBF_A1540022</name>
</gene>
<dbReference type="InterPro" id="IPR038589">
    <property type="entry name" value="Spt4_dom_sf"/>
</dbReference>
<protein>
    <submittedName>
        <fullName evidence="3">DNA-directed RNA polymerase subunit E</fullName>
        <ecNumber evidence="3">2.7.7.6</ecNumber>
    </submittedName>
</protein>
<dbReference type="GO" id="GO:0006355">
    <property type="term" value="P:regulation of DNA-templated transcription"/>
    <property type="evidence" value="ECO:0007669"/>
    <property type="project" value="InterPro"/>
</dbReference>
<dbReference type="SMART" id="SM01389">
    <property type="entry name" value="Spt4"/>
    <property type="match status" value="1"/>
</dbReference>
<dbReference type="PANTHER" id="PTHR40704">
    <property type="entry name" value="TRANSCRIPTION ELONGATION FACTOR SPT4"/>
    <property type="match status" value="1"/>
</dbReference>
<feature type="domain" description="Spt4/RpoE2 zinc finger" evidence="2">
    <location>
        <begin position="4"/>
        <end position="68"/>
    </location>
</feature>
<dbReference type="InterPro" id="IPR007178">
    <property type="entry name" value="Spt4_arch"/>
</dbReference>
<dbReference type="SUPFAM" id="SSF63393">
    <property type="entry name" value="RNA polymerase subunits"/>
    <property type="match status" value="1"/>
</dbReference>
<reference evidence="3" key="1">
    <citation type="submission" date="2014-09" db="EMBL/GenBank/DDBJ databases">
        <authorList>
            <person name="Probst J Alexander"/>
        </authorList>
    </citation>
    <scope>NUCLEOTIDE SEQUENCE</scope>
</reference>
<keyword evidence="3" id="KW-0240">DNA-directed RNA polymerase</keyword>
<evidence type="ECO:0000313" key="3">
    <source>
        <dbReference type="EMBL" id="CEG11624.1"/>
    </source>
</evidence>
<dbReference type="Gene3D" id="2.20.28.90">
    <property type="match status" value="1"/>
</dbReference>
<dbReference type="PANTHER" id="PTHR40704:SF1">
    <property type="entry name" value="TRANSCRIPTION ELONGATION FACTOR SPT4"/>
    <property type="match status" value="1"/>
</dbReference>
<dbReference type="GO" id="GO:0003899">
    <property type="term" value="F:DNA-directed RNA polymerase activity"/>
    <property type="evidence" value="ECO:0007669"/>
    <property type="project" value="UniProtKB-EC"/>
</dbReference>
<accession>A0A098E7X0</accession>
<dbReference type="NCBIfam" id="NF041664">
    <property type="entry name" value="RNAP_arch_Epp"/>
    <property type="match status" value="1"/>
</dbReference>
<sequence length="68" mass="7748">MSEGRACRKCFMLYDENVKRCPVCKIPTSETHSGFLGIINPEKSEVAKKIEERSNTKVLSGRYVLNVR</sequence>
<evidence type="ECO:0000256" key="1">
    <source>
        <dbReference type="ARBA" id="ARBA00023163"/>
    </source>
</evidence>
<keyword evidence="3" id="KW-0808">Transferase</keyword>
<organism evidence="3">
    <name type="scientific">groundwater metagenome</name>
    <dbReference type="NCBI Taxonomy" id="717931"/>
    <lineage>
        <taxon>unclassified sequences</taxon>
        <taxon>metagenomes</taxon>
        <taxon>ecological metagenomes</taxon>
    </lineage>
</organism>